<sequence length="168" mass="18880">MRISLLNQKMVFGLPIDGINLSKATFSQGGKQVKEKSKRFSSSVSNKKNFKGSLYHKGIPFDNSPETKHTTSLMDLTDQTVGPLVVNEPASKVFSPVPIDLELFIDLVTNLVDTQMTKVSQFMDILSNNHMKEEVSLIEIFKKMVTNLGTEVDKLRMLRITKAYQPSK</sequence>
<comment type="caution">
    <text evidence="1">The sequence shown here is derived from an EMBL/GenBank/DDBJ whole genome shotgun (WGS) entry which is preliminary data.</text>
</comment>
<name>A0ABD3AER3_9GENT</name>
<organism evidence="1 2">
    <name type="scientific">Cinchona calisaya</name>
    <dbReference type="NCBI Taxonomy" id="153742"/>
    <lineage>
        <taxon>Eukaryota</taxon>
        <taxon>Viridiplantae</taxon>
        <taxon>Streptophyta</taxon>
        <taxon>Embryophyta</taxon>
        <taxon>Tracheophyta</taxon>
        <taxon>Spermatophyta</taxon>
        <taxon>Magnoliopsida</taxon>
        <taxon>eudicotyledons</taxon>
        <taxon>Gunneridae</taxon>
        <taxon>Pentapetalae</taxon>
        <taxon>asterids</taxon>
        <taxon>lamiids</taxon>
        <taxon>Gentianales</taxon>
        <taxon>Rubiaceae</taxon>
        <taxon>Cinchonoideae</taxon>
        <taxon>Cinchoneae</taxon>
        <taxon>Cinchona</taxon>
    </lineage>
</organism>
<protein>
    <submittedName>
        <fullName evidence="1">Uncharacterized protein</fullName>
    </submittedName>
</protein>
<reference evidence="1 2" key="1">
    <citation type="submission" date="2024-11" db="EMBL/GenBank/DDBJ databases">
        <title>A near-complete genome assembly of Cinchona calisaya.</title>
        <authorList>
            <person name="Lian D.C."/>
            <person name="Zhao X.W."/>
            <person name="Wei L."/>
        </authorList>
    </citation>
    <scope>NUCLEOTIDE SEQUENCE [LARGE SCALE GENOMIC DNA]</scope>
    <source>
        <tissue evidence="1">Nenye</tissue>
    </source>
</reference>
<accession>A0ABD3AER3</accession>
<dbReference type="Proteomes" id="UP001630127">
    <property type="component" value="Unassembled WGS sequence"/>
</dbReference>
<gene>
    <name evidence="1" type="ORF">ACH5RR_012854</name>
</gene>
<dbReference type="EMBL" id="JBJUIK010000005">
    <property type="protein sequence ID" value="KAL3528198.1"/>
    <property type="molecule type" value="Genomic_DNA"/>
</dbReference>
<dbReference type="AlphaFoldDB" id="A0ABD3AER3"/>
<evidence type="ECO:0000313" key="2">
    <source>
        <dbReference type="Proteomes" id="UP001630127"/>
    </source>
</evidence>
<evidence type="ECO:0000313" key="1">
    <source>
        <dbReference type="EMBL" id="KAL3528198.1"/>
    </source>
</evidence>
<proteinExistence type="predicted"/>
<keyword evidence="2" id="KW-1185">Reference proteome</keyword>